<reference evidence="13 14" key="1">
    <citation type="journal article" date="2018" name="Genome Biol. Evol.">
        <title>Cladogenesis and Genomic Streamlining in Extracellular Endosymbionts of Tropical Stink Bugs.</title>
        <authorList>
            <person name="Otero-Bravo A."/>
            <person name="Goffredi S."/>
            <person name="Sabree Z.L."/>
        </authorList>
    </citation>
    <scope>NUCLEOTIDE SEQUENCE [LARGE SCALE GENOMIC DNA]</scope>
    <source>
        <strain evidence="13 14">SoEL</strain>
        <plasmid evidence="13">pSOE1</plasmid>
    </source>
</reference>
<comment type="similarity">
    <text evidence="10">Belongs to the thiamine-phosphate synthase family.</text>
</comment>
<dbReference type="PANTHER" id="PTHR20857:SF15">
    <property type="entry name" value="THIAMINE-PHOSPHATE SYNTHASE"/>
    <property type="match status" value="1"/>
</dbReference>
<dbReference type="NCBIfam" id="NF002904">
    <property type="entry name" value="PRK03512.1"/>
    <property type="match status" value="1"/>
</dbReference>
<comment type="catalytic activity">
    <reaction evidence="7 10">
        <text>4-methyl-5-(2-phosphooxyethyl)-thiazole + 4-amino-2-methyl-5-(diphosphooxymethyl)pyrimidine + H(+) = thiamine phosphate + diphosphate</text>
        <dbReference type="Rhea" id="RHEA:22328"/>
        <dbReference type="ChEBI" id="CHEBI:15378"/>
        <dbReference type="ChEBI" id="CHEBI:33019"/>
        <dbReference type="ChEBI" id="CHEBI:37575"/>
        <dbReference type="ChEBI" id="CHEBI:57841"/>
        <dbReference type="ChEBI" id="CHEBI:58296"/>
        <dbReference type="EC" id="2.5.1.3"/>
    </reaction>
</comment>
<dbReference type="OrthoDB" id="9810880at2"/>
<dbReference type="Proteomes" id="UP000296144">
    <property type="component" value="Plasmid pSOE1"/>
</dbReference>
<evidence type="ECO:0000256" key="6">
    <source>
        <dbReference type="ARBA" id="ARBA00022977"/>
    </source>
</evidence>
<sequence length="217" mass="24387">MPINTKFPAVPHRLGLYPIVNSLTWLVRLLDLGVNTIQLRIKNQTEIQINKTIEAAVLLVKNYNAKLFINDYWKLAIKYHAYGVHLGQEDIDTADKNTILKSGLRLGLSTHSEQELLKAISWKPSYISLGHIFPTKTKKMISNPQGLIKLSNYCSKLKNMPTVAISGINLTNIDDVLACGVGGVSVVSAINMVPNWHQVTIQLLEKIKQWENQYVNN</sequence>
<dbReference type="InterPro" id="IPR036206">
    <property type="entry name" value="ThiamineP_synth_sf"/>
</dbReference>
<dbReference type="GO" id="GO:0009229">
    <property type="term" value="P:thiamine diphosphate biosynthetic process"/>
    <property type="evidence" value="ECO:0007669"/>
    <property type="project" value="UniProtKB-UniPathway"/>
</dbReference>
<dbReference type="RefSeq" id="WP_136129794.1">
    <property type="nucleotide sequence ID" value="NZ_CM009565.1"/>
</dbReference>
<dbReference type="GO" id="GO:0004789">
    <property type="term" value="F:thiamine-phosphate diphosphorylase activity"/>
    <property type="evidence" value="ECO:0007669"/>
    <property type="project" value="UniProtKB-EC"/>
</dbReference>
<comment type="cofactor">
    <cofactor evidence="1">
        <name>Mg(2+)</name>
        <dbReference type="ChEBI" id="CHEBI:18420"/>
    </cofactor>
</comment>
<gene>
    <name evidence="13" type="ORF">CRV10_03655</name>
</gene>
<evidence type="ECO:0000256" key="10">
    <source>
        <dbReference type="RuleBase" id="RU003826"/>
    </source>
</evidence>
<dbReference type="InterPro" id="IPR034291">
    <property type="entry name" value="TMP_synthase"/>
</dbReference>
<dbReference type="PANTHER" id="PTHR20857">
    <property type="entry name" value="THIAMINE-PHOSPHATE PYROPHOSPHORYLASE"/>
    <property type="match status" value="1"/>
</dbReference>
<dbReference type="SUPFAM" id="SSF51391">
    <property type="entry name" value="Thiamin phosphate synthase"/>
    <property type="match status" value="1"/>
</dbReference>
<dbReference type="NCBIfam" id="TIGR00693">
    <property type="entry name" value="thiE"/>
    <property type="match status" value="1"/>
</dbReference>
<dbReference type="CDD" id="cd00564">
    <property type="entry name" value="TMP_TenI"/>
    <property type="match status" value="1"/>
</dbReference>
<evidence type="ECO:0000256" key="8">
    <source>
        <dbReference type="ARBA" id="ARBA00047851"/>
    </source>
</evidence>
<keyword evidence="4" id="KW-0479">Metal-binding</keyword>
<dbReference type="Pfam" id="PF02581">
    <property type="entry name" value="TMP-TENI"/>
    <property type="match status" value="1"/>
</dbReference>
<comment type="catalytic activity">
    <reaction evidence="8 10">
        <text>2-(2-carboxy-4-methylthiazol-5-yl)ethyl phosphate + 4-amino-2-methyl-5-(diphosphooxymethyl)pyrimidine + 2 H(+) = thiamine phosphate + CO2 + diphosphate</text>
        <dbReference type="Rhea" id="RHEA:47848"/>
        <dbReference type="ChEBI" id="CHEBI:15378"/>
        <dbReference type="ChEBI" id="CHEBI:16526"/>
        <dbReference type="ChEBI" id="CHEBI:33019"/>
        <dbReference type="ChEBI" id="CHEBI:37575"/>
        <dbReference type="ChEBI" id="CHEBI:57841"/>
        <dbReference type="ChEBI" id="CHEBI:62890"/>
        <dbReference type="EC" id="2.5.1.3"/>
    </reaction>
</comment>
<evidence type="ECO:0000256" key="4">
    <source>
        <dbReference type="ARBA" id="ARBA00022723"/>
    </source>
</evidence>
<keyword evidence="14" id="KW-1185">Reference proteome</keyword>
<evidence type="ECO:0000256" key="3">
    <source>
        <dbReference type="ARBA" id="ARBA00022679"/>
    </source>
</evidence>
<comment type="pathway">
    <text evidence="2 11">Cofactor biosynthesis; thiamine diphosphate biosynthesis; thiamine phosphate from 4-amino-2-methyl-5-diphosphomethylpyrimidine and 4-methyl-5-(2-phosphoethyl)-thiazole: step 1/1.</text>
</comment>
<dbReference type="Gene3D" id="3.20.20.70">
    <property type="entry name" value="Aldolase class I"/>
    <property type="match status" value="1"/>
</dbReference>
<dbReference type="EC" id="2.5.1.3" evidence="10"/>
<dbReference type="FunFam" id="3.20.20.70:FF:000064">
    <property type="entry name" value="Thiamine-phosphate synthase"/>
    <property type="match status" value="1"/>
</dbReference>
<evidence type="ECO:0000256" key="11">
    <source>
        <dbReference type="RuleBase" id="RU004253"/>
    </source>
</evidence>
<dbReference type="InterPro" id="IPR013785">
    <property type="entry name" value="Aldolase_TIM"/>
</dbReference>
<feature type="domain" description="Thiamine phosphate synthase/TenI" evidence="12">
    <location>
        <begin position="22"/>
        <end position="190"/>
    </location>
</feature>
<evidence type="ECO:0000259" key="12">
    <source>
        <dbReference type="Pfam" id="PF02581"/>
    </source>
</evidence>
<keyword evidence="5" id="KW-0460">Magnesium</keyword>
<evidence type="ECO:0000313" key="14">
    <source>
        <dbReference type="Proteomes" id="UP000296144"/>
    </source>
</evidence>
<evidence type="ECO:0000256" key="2">
    <source>
        <dbReference type="ARBA" id="ARBA00005165"/>
    </source>
</evidence>
<keyword evidence="3 10" id="KW-0808">Transferase</keyword>
<evidence type="ECO:0000256" key="9">
    <source>
        <dbReference type="ARBA" id="ARBA00047883"/>
    </source>
</evidence>
<evidence type="ECO:0000256" key="5">
    <source>
        <dbReference type="ARBA" id="ARBA00022842"/>
    </source>
</evidence>
<evidence type="ECO:0000313" key="13">
    <source>
        <dbReference type="EMBL" id="PPI86269.1"/>
    </source>
</evidence>
<proteinExistence type="inferred from homology"/>
<evidence type="ECO:0000256" key="7">
    <source>
        <dbReference type="ARBA" id="ARBA00047334"/>
    </source>
</evidence>
<dbReference type="GO" id="GO:0046872">
    <property type="term" value="F:metal ion binding"/>
    <property type="evidence" value="ECO:0007669"/>
    <property type="project" value="UniProtKB-KW"/>
</dbReference>
<dbReference type="InterPro" id="IPR022998">
    <property type="entry name" value="ThiamineP_synth_TenI"/>
</dbReference>
<dbReference type="GO" id="GO:0009228">
    <property type="term" value="P:thiamine biosynthetic process"/>
    <property type="evidence" value="ECO:0007669"/>
    <property type="project" value="UniProtKB-KW"/>
</dbReference>
<name>A0A2P5SVB7_9GAMM</name>
<geneLocation type="plasmid" evidence="14">
    <name>psoe1</name>
</geneLocation>
<dbReference type="GO" id="GO:0005737">
    <property type="term" value="C:cytoplasm"/>
    <property type="evidence" value="ECO:0007669"/>
    <property type="project" value="TreeGrafter"/>
</dbReference>
<organism evidence="13 14">
    <name type="scientific">Candidatus Pantoea edessiphila</name>
    <dbReference type="NCBI Taxonomy" id="2044610"/>
    <lineage>
        <taxon>Bacteria</taxon>
        <taxon>Pseudomonadati</taxon>
        <taxon>Pseudomonadota</taxon>
        <taxon>Gammaproteobacteria</taxon>
        <taxon>Enterobacterales</taxon>
        <taxon>Erwiniaceae</taxon>
        <taxon>Pantoea</taxon>
    </lineage>
</organism>
<dbReference type="AlphaFoldDB" id="A0A2P5SVB7"/>
<keyword evidence="13" id="KW-0614">Plasmid</keyword>
<dbReference type="UniPathway" id="UPA00060">
    <property type="reaction ID" value="UER00141"/>
</dbReference>
<protein>
    <recommendedName>
        <fullName evidence="10">Thiamine-phosphate synthase</fullName>
        <ecNumber evidence="10">2.5.1.3</ecNumber>
    </recommendedName>
    <alternativeName>
        <fullName evidence="10">Thiamine-phosphate pyrophosphorylase</fullName>
    </alternativeName>
</protein>
<accession>A0A2P5SVB7</accession>
<comment type="caution">
    <text evidence="13">The sequence shown here is derived from an EMBL/GenBank/DDBJ whole genome shotgun (WGS) entry which is preliminary data.</text>
</comment>
<dbReference type="EMBL" id="PDKU01000009">
    <property type="protein sequence ID" value="PPI86269.1"/>
    <property type="molecule type" value="Genomic_DNA"/>
</dbReference>
<evidence type="ECO:0000256" key="1">
    <source>
        <dbReference type="ARBA" id="ARBA00001946"/>
    </source>
</evidence>
<keyword evidence="6 10" id="KW-0784">Thiamine biosynthesis</keyword>
<comment type="catalytic activity">
    <reaction evidence="9 10">
        <text>2-[(2R,5Z)-2-carboxy-4-methylthiazol-5(2H)-ylidene]ethyl phosphate + 4-amino-2-methyl-5-(diphosphooxymethyl)pyrimidine + 2 H(+) = thiamine phosphate + CO2 + diphosphate</text>
        <dbReference type="Rhea" id="RHEA:47844"/>
        <dbReference type="ChEBI" id="CHEBI:15378"/>
        <dbReference type="ChEBI" id="CHEBI:16526"/>
        <dbReference type="ChEBI" id="CHEBI:33019"/>
        <dbReference type="ChEBI" id="CHEBI:37575"/>
        <dbReference type="ChEBI" id="CHEBI:57841"/>
        <dbReference type="ChEBI" id="CHEBI:62899"/>
        <dbReference type="EC" id="2.5.1.3"/>
    </reaction>
</comment>